<comment type="caution">
    <text evidence="1">The sequence shown here is derived from an EMBL/GenBank/DDBJ whole genome shotgun (WGS) entry which is preliminary data.</text>
</comment>
<reference evidence="1 2" key="1">
    <citation type="journal article" date="2021" name="Elife">
        <title>Chloroplast acquisition without the gene transfer in kleptoplastic sea slugs, Plakobranchus ocellatus.</title>
        <authorList>
            <person name="Maeda T."/>
            <person name="Takahashi S."/>
            <person name="Yoshida T."/>
            <person name="Shimamura S."/>
            <person name="Takaki Y."/>
            <person name="Nagai Y."/>
            <person name="Toyoda A."/>
            <person name="Suzuki Y."/>
            <person name="Arimoto A."/>
            <person name="Ishii H."/>
            <person name="Satoh N."/>
            <person name="Nishiyama T."/>
            <person name="Hasebe M."/>
            <person name="Maruyama T."/>
            <person name="Minagawa J."/>
            <person name="Obokata J."/>
            <person name="Shigenobu S."/>
        </authorList>
    </citation>
    <scope>NUCLEOTIDE SEQUENCE [LARGE SCALE GENOMIC DNA]</scope>
</reference>
<name>A0AAV4DYW1_9GAST</name>
<keyword evidence="2" id="KW-1185">Reference proteome</keyword>
<evidence type="ECO:0000313" key="2">
    <source>
        <dbReference type="Proteomes" id="UP000735302"/>
    </source>
</evidence>
<accession>A0AAV4DYW1</accession>
<sequence length="69" mass="8117">MGRKLKTKVPITQNQLLPHAVDHQTVRQREQKQKEDQMKSFDRRNAAKTLAQIERGEEVYIKDRKGMGK</sequence>
<proteinExistence type="predicted"/>
<gene>
    <name evidence="1" type="ORF">PoB_007590900</name>
</gene>
<evidence type="ECO:0000313" key="1">
    <source>
        <dbReference type="EMBL" id="GFO49404.1"/>
    </source>
</evidence>
<dbReference type="Proteomes" id="UP000735302">
    <property type="component" value="Unassembled WGS sequence"/>
</dbReference>
<organism evidence="1 2">
    <name type="scientific">Plakobranchus ocellatus</name>
    <dbReference type="NCBI Taxonomy" id="259542"/>
    <lineage>
        <taxon>Eukaryota</taxon>
        <taxon>Metazoa</taxon>
        <taxon>Spiralia</taxon>
        <taxon>Lophotrochozoa</taxon>
        <taxon>Mollusca</taxon>
        <taxon>Gastropoda</taxon>
        <taxon>Heterobranchia</taxon>
        <taxon>Euthyneura</taxon>
        <taxon>Panpulmonata</taxon>
        <taxon>Sacoglossa</taxon>
        <taxon>Placobranchoidea</taxon>
        <taxon>Plakobranchidae</taxon>
        <taxon>Plakobranchus</taxon>
    </lineage>
</organism>
<dbReference type="EMBL" id="BLXT01008489">
    <property type="protein sequence ID" value="GFO49404.1"/>
    <property type="molecule type" value="Genomic_DNA"/>
</dbReference>
<protein>
    <submittedName>
        <fullName evidence="1">Retrotransposonlike family member (Retr1)like [saccoglossus kowalevskii]</fullName>
    </submittedName>
</protein>
<dbReference type="AlphaFoldDB" id="A0AAV4DYW1"/>